<name>A0A419T8X0_9FIRM</name>
<proteinExistence type="predicted"/>
<dbReference type="OrthoDB" id="9813540at2"/>
<feature type="transmembrane region" description="Helical" evidence="1">
    <location>
        <begin position="20"/>
        <end position="44"/>
    </location>
</feature>
<keyword evidence="3" id="KW-1185">Reference proteome</keyword>
<evidence type="ECO:0000313" key="3">
    <source>
        <dbReference type="Proteomes" id="UP000284177"/>
    </source>
</evidence>
<dbReference type="Pfam" id="PF12822">
    <property type="entry name" value="ECF_trnsprt"/>
    <property type="match status" value="2"/>
</dbReference>
<protein>
    <submittedName>
        <fullName evidence="2">Pantothenate ECF transporter</fullName>
    </submittedName>
</protein>
<organism evidence="2 3">
    <name type="scientific">Thermohalobacter berrensis</name>
    <dbReference type="NCBI Taxonomy" id="99594"/>
    <lineage>
        <taxon>Bacteria</taxon>
        <taxon>Bacillati</taxon>
        <taxon>Bacillota</taxon>
        <taxon>Tissierellia</taxon>
        <taxon>Tissierellales</taxon>
        <taxon>Thermohalobacteraceae</taxon>
        <taxon>Thermohalobacter</taxon>
    </lineage>
</organism>
<evidence type="ECO:0000313" key="2">
    <source>
        <dbReference type="EMBL" id="RKD33868.1"/>
    </source>
</evidence>
<accession>A0A419T8X0</accession>
<feature type="transmembrane region" description="Helical" evidence="1">
    <location>
        <begin position="183"/>
        <end position="207"/>
    </location>
</feature>
<feature type="transmembrane region" description="Helical" evidence="1">
    <location>
        <begin position="158"/>
        <end position="176"/>
    </location>
</feature>
<dbReference type="Proteomes" id="UP000284177">
    <property type="component" value="Unassembled WGS sequence"/>
</dbReference>
<feature type="transmembrane region" description="Helical" evidence="1">
    <location>
        <begin position="56"/>
        <end position="84"/>
    </location>
</feature>
<keyword evidence="1" id="KW-0812">Transmembrane</keyword>
<dbReference type="GO" id="GO:0022857">
    <property type="term" value="F:transmembrane transporter activity"/>
    <property type="evidence" value="ECO:0007669"/>
    <property type="project" value="InterPro"/>
</dbReference>
<feature type="transmembrane region" description="Helical" evidence="1">
    <location>
        <begin position="227"/>
        <end position="254"/>
    </location>
</feature>
<sequence length="262" mass="27988">MIKKGLSSNEGSNKYFTIRRMAIIGVLGGISAILGLTPIGFIPVGPTRATIMHIPVIIGAIMEGPLVGAMVGAIFGLFSIIQAITNPTPISFVFLNPLVSVLPRILIGITAYYSYIFFKKLGNKASIASLTVMWGLALAYLVKNLISGLNQDISSTNLFLNGLLILLSILIGYFSYKKMKVKAIEVVIAAAIGTLTNTIGVLSMIYTLYAESFVEKIGANPEVAGKVILGIGLTNGLPEIIIAMIIVTSVVMSLKRKIPREE</sequence>
<dbReference type="InterPro" id="IPR024529">
    <property type="entry name" value="ECF_trnsprt_substrate-spec"/>
</dbReference>
<keyword evidence="1" id="KW-0472">Membrane</keyword>
<gene>
    <name evidence="2" type="ORF">BET03_08025</name>
</gene>
<comment type="caution">
    <text evidence="2">The sequence shown here is derived from an EMBL/GenBank/DDBJ whole genome shotgun (WGS) entry which is preliminary data.</text>
</comment>
<feature type="transmembrane region" description="Helical" evidence="1">
    <location>
        <begin position="127"/>
        <end position="146"/>
    </location>
</feature>
<evidence type="ECO:0000256" key="1">
    <source>
        <dbReference type="SAM" id="Phobius"/>
    </source>
</evidence>
<reference evidence="2 3" key="1">
    <citation type="submission" date="2016-08" db="EMBL/GenBank/DDBJ databases">
        <title>Novel Firmicutes and Novel Genomes.</title>
        <authorList>
            <person name="Poppleton D.I."/>
            <person name="Gribaldo S."/>
        </authorList>
    </citation>
    <scope>NUCLEOTIDE SEQUENCE [LARGE SCALE GENOMIC DNA]</scope>
    <source>
        <strain evidence="2 3">CTT3</strain>
    </source>
</reference>
<dbReference type="RefSeq" id="WP_120167288.1">
    <property type="nucleotide sequence ID" value="NZ_MCIB01000003.1"/>
</dbReference>
<dbReference type="EMBL" id="MCIB01000003">
    <property type="protein sequence ID" value="RKD33868.1"/>
    <property type="molecule type" value="Genomic_DNA"/>
</dbReference>
<feature type="transmembrane region" description="Helical" evidence="1">
    <location>
        <begin position="90"/>
        <end position="115"/>
    </location>
</feature>
<dbReference type="Gene3D" id="1.10.1760.20">
    <property type="match status" value="1"/>
</dbReference>
<dbReference type="AlphaFoldDB" id="A0A419T8X0"/>
<keyword evidence="1" id="KW-1133">Transmembrane helix</keyword>